<comment type="similarity">
    <text evidence="1">Belongs to the peptidase S10 family.</text>
</comment>
<dbReference type="Proteomes" id="UP001141552">
    <property type="component" value="Unassembled WGS sequence"/>
</dbReference>
<proteinExistence type="inferred from homology"/>
<dbReference type="Gene3D" id="3.40.50.1820">
    <property type="entry name" value="alpha/beta hydrolase"/>
    <property type="match status" value="1"/>
</dbReference>
<dbReference type="InterPro" id="IPR029058">
    <property type="entry name" value="AB_hydrolase_fold"/>
</dbReference>
<dbReference type="AlphaFoldDB" id="A0A9Q0G4A1"/>
<dbReference type="InterPro" id="IPR001563">
    <property type="entry name" value="Peptidase_S10"/>
</dbReference>
<dbReference type="GO" id="GO:0006508">
    <property type="term" value="P:proteolysis"/>
    <property type="evidence" value="ECO:0007669"/>
    <property type="project" value="InterPro"/>
</dbReference>
<dbReference type="EMBL" id="JAKUCV010002274">
    <property type="protein sequence ID" value="KAJ4843289.1"/>
    <property type="molecule type" value="Genomic_DNA"/>
</dbReference>
<reference evidence="2" key="2">
    <citation type="journal article" date="2023" name="Plants (Basel)">
        <title>Annotation of the Turnera subulata (Passifloraceae) Draft Genome Reveals the S-Locus Evolved after the Divergence of Turneroideae from Passifloroideae in a Stepwise Manner.</title>
        <authorList>
            <person name="Henning P.M."/>
            <person name="Roalson E.H."/>
            <person name="Mir W."/>
            <person name="McCubbin A.G."/>
            <person name="Shore J.S."/>
        </authorList>
    </citation>
    <scope>NUCLEOTIDE SEQUENCE</scope>
    <source>
        <strain evidence="2">F60SS</strain>
    </source>
</reference>
<evidence type="ECO:0000313" key="2">
    <source>
        <dbReference type="EMBL" id="KAJ4843289.1"/>
    </source>
</evidence>
<keyword evidence="3" id="KW-1185">Reference proteome</keyword>
<evidence type="ECO:0000256" key="1">
    <source>
        <dbReference type="ARBA" id="ARBA00009431"/>
    </source>
</evidence>
<dbReference type="SUPFAM" id="SSF53474">
    <property type="entry name" value="alpha/beta-Hydrolases"/>
    <property type="match status" value="1"/>
</dbReference>
<dbReference type="Pfam" id="PF00450">
    <property type="entry name" value="Peptidase_S10"/>
    <property type="match status" value="1"/>
</dbReference>
<organism evidence="2 3">
    <name type="scientific">Turnera subulata</name>
    <dbReference type="NCBI Taxonomy" id="218843"/>
    <lineage>
        <taxon>Eukaryota</taxon>
        <taxon>Viridiplantae</taxon>
        <taxon>Streptophyta</taxon>
        <taxon>Embryophyta</taxon>
        <taxon>Tracheophyta</taxon>
        <taxon>Spermatophyta</taxon>
        <taxon>Magnoliopsida</taxon>
        <taxon>eudicotyledons</taxon>
        <taxon>Gunneridae</taxon>
        <taxon>Pentapetalae</taxon>
        <taxon>rosids</taxon>
        <taxon>fabids</taxon>
        <taxon>Malpighiales</taxon>
        <taxon>Passifloraceae</taxon>
        <taxon>Turnera</taxon>
    </lineage>
</organism>
<reference evidence="2" key="1">
    <citation type="submission" date="2022-02" db="EMBL/GenBank/DDBJ databases">
        <authorList>
            <person name="Henning P.M."/>
            <person name="McCubbin A.G."/>
            <person name="Shore J.S."/>
        </authorList>
    </citation>
    <scope>NUCLEOTIDE SEQUENCE</scope>
    <source>
        <strain evidence="2">F60SS</strain>
        <tissue evidence="2">Leaves</tissue>
    </source>
</reference>
<gene>
    <name evidence="2" type="ORF">Tsubulata_033720</name>
</gene>
<accession>A0A9Q0G4A1</accession>
<dbReference type="GO" id="GO:0004185">
    <property type="term" value="F:serine-type carboxypeptidase activity"/>
    <property type="evidence" value="ECO:0007669"/>
    <property type="project" value="InterPro"/>
</dbReference>
<sequence>MLVEVNRLLFLLLLVFRPQVPPLHNLVLRLLVLLLMMLKTAPRVLFPPKKPLPAATFSSVAIEHGPKFGHNIMLPEPRIKVHFVASDDARASVLSEYEGWQDSLVATGFSYVEEDSLVSRTDEEAAIDLTTLLKELFNGNETLQKSPLYIFAESYEGKFAVTLGPSALKAIEAGELKLQLGGIS</sequence>
<dbReference type="OrthoDB" id="443318at2759"/>
<evidence type="ECO:0000313" key="3">
    <source>
        <dbReference type="Proteomes" id="UP001141552"/>
    </source>
</evidence>
<comment type="caution">
    <text evidence="2">The sequence shown here is derived from an EMBL/GenBank/DDBJ whole genome shotgun (WGS) entry which is preliminary data.</text>
</comment>
<name>A0A9Q0G4A1_9ROSI</name>
<protein>
    <submittedName>
        <fullName evidence="2">Uncharacterized protein</fullName>
    </submittedName>
</protein>